<reference evidence="2" key="1">
    <citation type="journal article" date="2019" name="Int. J. Syst. Evol. Microbiol.">
        <title>The Global Catalogue of Microorganisms (GCM) 10K type strain sequencing project: providing services to taxonomists for standard genome sequencing and annotation.</title>
        <authorList>
            <consortium name="The Broad Institute Genomics Platform"/>
            <consortium name="The Broad Institute Genome Sequencing Center for Infectious Disease"/>
            <person name="Wu L."/>
            <person name="Ma J."/>
        </authorList>
    </citation>
    <scope>NUCLEOTIDE SEQUENCE [LARGE SCALE GENOMIC DNA]</scope>
    <source>
        <strain evidence="2">JCM 17563</strain>
    </source>
</reference>
<gene>
    <name evidence="1" type="ORF">GCM10022280_09210</name>
</gene>
<evidence type="ECO:0000313" key="1">
    <source>
        <dbReference type="EMBL" id="GAA4013202.1"/>
    </source>
</evidence>
<organism evidence="1 2">
    <name type="scientific">Sphingomonas swuensis</name>
    <dbReference type="NCBI Taxonomy" id="977800"/>
    <lineage>
        <taxon>Bacteria</taxon>
        <taxon>Pseudomonadati</taxon>
        <taxon>Pseudomonadota</taxon>
        <taxon>Alphaproteobacteria</taxon>
        <taxon>Sphingomonadales</taxon>
        <taxon>Sphingomonadaceae</taxon>
        <taxon>Sphingomonas</taxon>
    </lineage>
</organism>
<keyword evidence="2" id="KW-1185">Reference proteome</keyword>
<name>A0ABP7SL20_9SPHN</name>
<dbReference type="RefSeq" id="WP_344706208.1">
    <property type="nucleotide sequence ID" value="NZ_BAABBQ010000001.1"/>
</dbReference>
<sequence length="63" mass="6953">MSIDPSPAAALPHLNYDLLIIGPLRQAKVFVRPCSRIEAESKTFERVPGGESRHATTFRSFLG</sequence>
<proteinExistence type="predicted"/>
<accession>A0ABP7SL20</accession>
<evidence type="ECO:0000313" key="2">
    <source>
        <dbReference type="Proteomes" id="UP001500235"/>
    </source>
</evidence>
<comment type="caution">
    <text evidence="1">The sequence shown here is derived from an EMBL/GenBank/DDBJ whole genome shotgun (WGS) entry which is preliminary data.</text>
</comment>
<protein>
    <submittedName>
        <fullName evidence="1">Uncharacterized protein</fullName>
    </submittedName>
</protein>
<dbReference type="Proteomes" id="UP001500235">
    <property type="component" value="Unassembled WGS sequence"/>
</dbReference>
<dbReference type="EMBL" id="BAABBQ010000001">
    <property type="protein sequence ID" value="GAA4013202.1"/>
    <property type="molecule type" value="Genomic_DNA"/>
</dbReference>